<evidence type="ECO:0000313" key="1">
    <source>
        <dbReference type="EMBL" id="GMN64718.1"/>
    </source>
</evidence>
<proteinExistence type="predicted"/>
<evidence type="ECO:0000313" key="2">
    <source>
        <dbReference type="Proteomes" id="UP001187192"/>
    </source>
</evidence>
<dbReference type="PANTHER" id="PTHR34115">
    <property type="entry name" value="PROTEIN, PUTATIVE-RELATED"/>
    <property type="match status" value="1"/>
</dbReference>
<reference evidence="1" key="1">
    <citation type="submission" date="2023-07" db="EMBL/GenBank/DDBJ databases">
        <title>draft genome sequence of fig (Ficus carica).</title>
        <authorList>
            <person name="Takahashi T."/>
            <person name="Nishimura K."/>
        </authorList>
    </citation>
    <scope>NUCLEOTIDE SEQUENCE</scope>
</reference>
<keyword evidence="2" id="KW-1185">Reference proteome</keyword>
<comment type="caution">
    <text evidence="1">The sequence shown here is derived from an EMBL/GenBank/DDBJ whole genome shotgun (WGS) entry which is preliminary data.</text>
</comment>
<dbReference type="EMBL" id="BTGU01000191">
    <property type="protein sequence ID" value="GMN64718.1"/>
    <property type="molecule type" value="Genomic_DNA"/>
</dbReference>
<organism evidence="1 2">
    <name type="scientific">Ficus carica</name>
    <name type="common">Common fig</name>
    <dbReference type="NCBI Taxonomy" id="3494"/>
    <lineage>
        <taxon>Eukaryota</taxon>
        <taxon>Viridiplantae</taxon>
        <taxon>Streptophyta</taxon>
        <taxon>Embryophyta</taxon>
        <taxon>Tracheophyta</taxon>
        <taxon>Spermatophyta</taxon>
        <taxon>Magnoliopsida</taxon>
        <taxon>eudicotyledons</taxon>
        <taxon>Gunneridae</taxon>
        <taxon>Pentapetalae</taxon>
        <taxon>rosids</taxon>
        <taxon>fabids</taxon>
        <taxon>Rosales</taxon>
        <taxon>Moraceae</taxon>
        <taxon>Ficeae</taxon>
        <taxon>Ficus</taxon>
    </lineage>
</organism>
<gene>
    <name evidence="1" type="ORF">TIFTF001_033778</name>
</gene>
<dbReference type="Proteomes" id="UP001187192">
    <property type="component" value="Unassembled WGS sequence"/>
</dbReference>
<dbReference type="AlphaFoldDB" id="A0AA88DZF2"/>
<sequence>MPMPSSISPMIFSHFSSFCQNSMPMPSTSFPAMPMANTRGANNFSSADQSNRRGSHLHAQTSFTVVYIPTRNYFLQQLQLPVPNDSPHTVLVFAIPVIINLIQLKCQSKGNTLFDTNPMTMWFSISFLLAYCFAYRIELKFGSCLGSPITYSLTLIRSASYLCGSLCLASLTSTFFPNKAKPIFYTFYAVVSTGDMLVKYTPIGKLSKWIVQRILRIFPRQGAILPV</sequence>
<dbReference type="InterPro" id="IPR053258">
    <property type="entry name" value="Ca-permeable_cation_channel"/>
</dbReference>
<dbReference type="PANTHER" id="PTHR34115:SF5">
    <property type="entry name" value="PROTEIN, PUTATIVE-RELATED"/>
    <property type="match status" value="1"/>
</dbReference>
<protein>
    <submittedName>
        <fullName evidence="1">Uncharacterized protein</fullName>
    </submittedName>
</protein>
<name>A0AA88DZF2_FICCA</name>
<accession>A0AA88DZF2</accession>